<keyword evidence="2" id="KW-1185">Reference proteome</keyword>
<protein>
    <submittedName>
        <fullName evidence="1">Uncharacterized protein</fullName>
    </submittedName>
</protein>
<gene>
    <name evidence="1" type="ORF">N8T08_008261</name>
</gene>
<evidence type="ECO:0000313" key="2">
    <source>
        <dbReference type="Proteomes" id="UP001177260"/>
    </source>
</evidence>
<evidence type="ECO:0000313" key="1">
    <source>
        <dbReference type="EMBL" id="KAK1142055.1"/>
    </source>
</evidence>
<dbReference type="EMBL" id="JAOPJF010000055">
    <property type="protein sequence ID" value="KAK1142055.1"/>
    <property type="molecule type" value="Genomic_DNA"/>
</dbReference>
<accession>A0ACC3AWM2</accession>
<proteinExistence type="predicted"/>
<sequence length="450" mass="52130">MSTVQALIQTDRLRLDEEDTGIPLVRDTGKSRFSLSTFIAYFFNANTVLREAYDTHLKRGRTCRIPDKSFGTMVILPNCFMRWMLSQPQNVLGSREAIVETVQARWTVGHSRYFTEEWHTAFLKRSIRALMDTEVPRFQEELERSISSVFGRDDKNWKEVNLATSIKHILVRSTSRYIVGSPLCSDPGFVRWTLVFMEVITPIIEVLRPIPQIFHQIIGRILLVPRIIVLRKLKNLLRPTYEERLRGLRNGDRSEGEPQDFLQKIMRHLYESNSPDLNLHFVTIHIMIFMLAAAVQPYMLTPHVIFDMLDSDAEFGTISQIQEELNDVYGEARKEEPRWTRNDASRLIKLDSVLRESLRINTLVSHSMPRKVMVDGLKTPDGYTLPKGSTVSLLARTVQTDPDIYPEPERHYEVELPVEYGGKRPPAIWITDLKIPPQNGRIRLKKKALY</sequence>
<comment type="caution">
    <text evidence="1">The sequence shown here is derived from an EMBL/GenBank/DDBJ whole genome shotgun (WGS) entry which is preliminary data.</text>
</comment>
<dbReference type="Proteomes" id="UP001177260">
    <property type="component" value="Unassembled WGS sequence"/>
</dbReference>
<name>A0ACC3AWM2_9EURO</name>
<organism evidence="1 2">
    <name type="scientific">Aspergillus melleus</name>
    <dbReference type="NCBI Taxonomy" id="138277"/>
    <lineage>
        <taxon>Eukaryota</taxon>
        <taxon>Fungi</taxon>
        <taxon>Dikarya</taxon>
        <taxon>Ascomycota</taxon>
        <taxon>Pezizomycotina</taxon>
        <taxon>Eurotiomycetes</taxon>
        <taxon>Eurotiomycetidae</taxon>
        <taxon>Eurotiales</taxon>
        <taxon>Aspergillaceae</taxon>
        <taxon>Aspergillus</taxon>
        <taxon>Aspergillus subgen. Circumdati</taxon>
    </lineage>
</organism>
<reference evidence="1 2" key="1">
    <citation type="journal article" date="2023" name="ACS Omega">
        <title>Identification of the Neoaspergillic Acid Biosynthesis Gene Cluster by Establishing an In Vitro CRISPR-Ribonucleoprotein Genetic System in Aspergillus melleus.</title>
        <authorList>
            <person name="Yuan B."/>
            <person name="Grau M.F."/>
            <person name="Murata R.M."/>
            <person name="Torok T."/>
            <person name="Venkateswaran K."/>
            <person name="Stajich J.E."/>
            <person name="Wang C.C.C."/>
        </authorList>
    </citation>
    <scope>NUCLEOTIDE SEQUENCE [LARGE SCALE GENOMIC DNA]</scope>
    <source>
        <strain evidence="1 2">IMV 1140</strain>
    </source>
</reference>